<feature type="compositionally biased region" description="Basic and acidic residues" evidence="1">
    <location>
        <begin position="232"/>
        <end position="242"/>
    </location>
</feature>
<accession>A0A834HIB3</accession>
<evidence type="ECO:0008006" key="4">
    <source>
        <dbReference type="Google" id="ProtNLM"/>
    </source>
</evidence>
<dbReference type="PROSITE" id="PS51257">
    <property type="entry name" value="PROKAR_LIPOPROTEIN"/>
    <property type="match status" value="1"/>
</dbReference>
<dbReference type="AlphaFoldDB" id="A0A834HIB3"/>
<reference evidence="2" key="1">
    <citation type="submission" date="2019-11" db="EMBL/GenBank/DDBJ databases">
        <authorList>
            <person name="Liu Y."/>
            <person name="Hou J."/>
            <person name="Li T.-Q."/>
            <person name="Guan C.-H."/>
            <person name="Wu X."/>
            <person name="Wu H.-Z."/>
            <person name="Ling F."/>
            <person name="Zhang R."/>
            <person name="Shi X.-G."/>
            <person name="Ren J.-P."/>
            <person name="Chen E.-F."/>
            <person name="Sun J.-M."/>
        </authorList>
    </citation>
    <scope>NUCLEOTIDE SEQUENCE</scope>
    <source>
        <strain evidence="2">Adult_tree_wgs_1</strain>
        <tissue evidence="2">Leaves</tissue>
    </source>
</reference>
<organism evidence="2 3">
    <name type="scientific">Rhododendron simsii</name>
    <name type="common">Sims's rhododendron</name>
    <dbReference type="NCBI Taxonomy" id="118357"/>
    <lineage>
        <taxon>Eukaryota</taxon>
        <taxon>Viridiplantae</taxon>
        <taxon>Streptophyta</taxon>
        <taxon>Embryophyta</taxon>
        <taxon>Tracheophyta</taxon>
        <taxon>Spermatophyta</taxon>
        <taxon>Magnoliopsida</taxon>
        <taxon>eudicotyledons</taxon>
        <taxon>Gunneridae</taxon>
        <taxon>Pentapetalae</taxon>
        <taxon>asterids</taxon>
        <taxon>Ericales</taxon>
        <taxon>Ericaceae</taxon>
        <taxon>Ericoideae</taxon>
        <taxon>Rhodoreae</taxon>
        <taxon>Rhododendron</taxon>
    </lineage>
</organism>
<evidence type="ECO:0000313" key="3">
    <source>
        <dbReference type="Proteomes" id="UP000626092"/>
    </source>
</evidence>
<comment type="caution">
    <text evidence="2">The sequence shown here is derived from an EMBL/GenBank/DDBJ whole genome shotgun (WGS) entry which is preliminary data.</text>
</comment>
<evidence type="ECO:0000256" key="1">
    <source>
        <dbReference type="SAM" id="MobiDB-lite"/>
    </source>
</evidence>
<proteinExistence type="predicted"/>
<feature type="compositionally biased region" description="Polar residues" evidence="1">
    <location>
        <begin position="94"/>
        <end position="108"/>
    </location>
</feature>
<feature type="compositionally biased region" description="Basic and acidic residues" evidence="1">
    <location>
        <begin position="181"/>
        <end position="191"/>
    </location>
</feature>
<feature type="region of interest" description="Disordered" evidence="1">
    <location>
        <begin position="157"/>
        <end position="223"/>
    </location>
</feature>
<feature type="compositionally biased region" description="Basic residues" evidence="1">
    <location>
        <begin position="168"/>
        <end position="180"/>
    </location>
</feature>
<feature type="region of interest" description="Disordered" evidence="1">
    <location>
        <begin position="94"/>
        <end position="129"/>
    </location>
</feature>
<sequence>MKFLSSSSSSSTSTATATSATSATAGCLATMLRRLLCFNVLPTHPTNQIKDIDFNSAEFDKLGCLEREEKIGDTDNPGIVARLMGLELRPRFDFSNTQMKPSSTTRSPSMDCDSSKESGFTQGQHRRAKTSLSFHEMPTFFQHEEFFVLSFENLGKDNESRSNGGTLKPRKAGKCRRRRKSESESEKRESVAGEEDKENQEHNKRANHKVSQTGILSPAAIFNKNSETAREAVDVVEEKAETESNSENSSPVSVLDFCESIFHPLVPTSEEDANCKGSNSRRKLSTELEIHEHSSPPCEPSTSTNDIRVRKMIHRKCYGSMQNDCQREKYVKMWSEICKIAEAEMVESNWVKRAFWKLEDCSDIGAECELHILQELLNEVVDQLVETSPEIF</sequence>
<dbReference type="OrthoDB" id="1924799at2759"/>
<dbReference type="PANTHER" id="PTHR35499">
    <property type="entry name" value="OS05G0128300 PROTEIN"/>
    <property type="match status" value="1"/>
</dbReference>
<keyword evidence="3" id="KW-1185">Reference proteome</keyword>
<protein>
    <recommendedName>
        <fullName evidence="4">DUF3741 domain-containing protein</fullName>
    </recommendedName>
</protein>
<dbReference type="Proteomes" id="UP000626092">
    <property type="component" value="Unassembled WGS sequence"/>
</dbReference>
<evidence type="ECO:0000313" key="2">
    <source>
        <dbReference type="EMBL" id="KAF7153753.1"/>
    </source>
</evidence>
<dbReference type="EMBL" id="WJXA01000001">
    <property type="protein sequence ID" value="KAF7153753.1"/>
    <property type="molecule type" value="Genomic_DNA"/>
</dbReference>
<feature type="region of interest" description="Disordered" evidence="1">
    <location>
        <begin position="232"/>
        <end position="251"/>
    </location>
</feature>
<name>A0A834HIB3_RHOSS</name>
<gene>
    <name evidence="2" type="ORF">RHSIM_Rhsim01G0236900</name>
</gene>
<dbReference type="PANTHER" id="PTHR35499:SF1">
    <property type="entry name" value="DUF3741 DOMAIN-CONTAINING PROTEIN"/>
    <property type="match status" value="1"/>
</dbReference>